<dbReference type="EMBL" id="CP002456">
    <property type="protein sequence ID" value="ADU91686.1"/>
    <property type="molecule type" value="Genomic_DNA"/>
</dbReference>
<dbReference type="NCBIfam" id="NF037995">
    <property type="entry name" value="TRAP_S1"/>
    <property type="match status" value="1"/>
</dbReference>
<dbReference type="GO" id="GO:0030246">
    <property type="term" value="F:carbohydrate binding"/>
    <property type="evidence" value="ECO:0007669"/>
    <property type="project" value="TreeGrafter"/>
</dbReference>
<evidence type="ECO:0000256" key="2">
    <source>
        <dbReference type="SAM" id="Phobius"/>
    </source>
</evidence>
<protein>
    <submittedName>
        <fullName evidence="3">TRAP-type transport system, periplasmic component</fullName>
    </submittedName>
</protein>
<gene>
    <name evidence="3" type="ordered locus">TEQUI_0748</name>
</gene>
<dbReference type="GO" id="GO:0030288">
    <property type="term" value="C:outer membrane-bounded periplasmic space"/>
    <property type="evidence" value="ECO:0007669"/>
    <property type="project" value="InterPro"/>
</dbReference>
<keyword evidence="2" id="KW-1133">Transmembrane helix</keyword>
<dbReference type="InterPro" id="IPR004682">
    <property type="entry name" value="TRAP_DctP"/>
</dbReference>
<dbReference type="Gene3D" id="3.40.190.170">
    <property type="entry name" value="Bacterial extracellular solute-binding protein, family 7"/>
    <property type="match status" value="1"/>
</dbReference>
<dbReference type="Pfam" id="PF03480">
    <property type="entry name" value="DctP"/>
    <property type="match status" value="1"/>
</dbReference>
<name>A0A654KIG3_TAYEM</name>
<keyword evidence="2" id="KW-0812">Transmembrane</keyword>
<reference evidence="3 4" key="1">
    <citation type="journal article" date="2011" name="J. Bacteriol.">
        <title>Genome sequence of Taylorella equigenitalis MCE9, the causative agent of contagious equine metritis.</title>
        <authorList>
            <person name="Hebert L."/>
            <person name="Moumen B."/>
            <person name="Duquesne F."/>
            <person name="Breuil M.F."/>
            <person name="Laugier C."/>
            <person name="Batto J.M."/>
            <person name="Renault P."/>
            <person name="Petry S."/>
        </authorList>
    </citation>
    <scope>NUCLEOTIDE SEQUENCE [LARGE SCALE GENOMIC DNA]</scope>
    <source>
        <strain evidence="3 4">MCE9</strain>
    </source>
</reference>
<dbReference type="AlphaFoldDB" id="A0A654KIG3"/>
<dbReference type="InterPro" id="IPR038404">
    <property type="entry name" value="TRAP_DctP_sf"/>
</dbReference>
<proteinExistence type="predicted"/>
<organism evidence="3 4">
    <name type="scientific">Taylorella equigenitalis (strain MCE9)</name>
    <dbReference type="NCBI Taxonomy" id="937774"/>
    <lineage>
        <taxon>Bacteria</taxon>
        <taxon>Pseudomonadati</taxon>
        <taxon>Pseudomonadota</taxon>
        <taxon>Betaproteobacteria</taxon>
        <taxon>Burkholderiales</taxon>
        <taxon>Alcaligenaceae</taxon>
        <taxon>Taylorella</taxon>
    </lineage>
</organism>
<accession>A0A654KIG3</accession>
<dbReference type="PANTHER" id="PTHR33376:SF2">
    <property type="entry name" value="DICARBOXYLATE-BINDING PERIPLASMIC PROTEIN"/>
    <property type="match status" value="1"/>
</dbReference>
<sequence length="323" mass="36344">MKLRLILIGVVIATLIIFYEFVLPKNIKTVKIGFALQAQSHYGVSASRIKSELNESLDLKLFPNSILGSEREMIESLKLGTLDMAIVSTGALQNFVPQVGVFDMPYLFRDIQHARSVLDDQIGNDMLKKISREGVVALAWGEQGFRHLTNSKHPVQSFKDARGLKIRTTQNAIHIRAFKSMGFSPAPMSWTEVPSAMSQGVIDGQENSISVMVSEKVYQYQKHLSLTAHFYAPAVILASEHFYDRLSEQQKEQVRKAAHLGAQQMRAFVDNMESKGLEKLRAEGMQVVTDVDKDSFAVPARNDDLEYYKLFGKDLIEEIRAHP</sequence>
<dbReference type="PANTHER" id="PTHR33376">
    <property type="match status" value="1"/>
</dbReference>
<evidence type="ECO:0000313" key="3">
    <source>
        <dbReference type="EMBL" id="ADU91686.1"/>
    </source>
</evidence>
<dbReference type="NCBIfam" id="TIGR00787">
    <property type="entry name" value="dctP"/>
    <property type="match status" value="1"/>
</dbReference>
<feature type="transmembrane region" description="Helical" evidence="2">
    <location>
        <begin position="6"/>
        <end position="23"/>
    </location>
</feature>
<evidence type="ECO:0000313" key="4">
    <source>
        <dbReference type="Proteomes" id="UP000007472"/>
    </source>
</evidence>
<dbReference type="Proteomes" id="UP000007472">
    <property type="component" value="Chromosome"/>
</dbReference>
<keyword evidence="1" id="KW-0732">Signal</keyword>
<evidence type="ECO:0000256" key="1">
    <source>
        <dbReference type="ARBA" id="ARBA00022729"/>
    </source>
</evidence>
<dbReference type="CDD" id="cd13675">
    <property type="entry name" value="PBP2_TRAP_SBP_like_5"/>
    <property type="match status" value="1"/>
</dbReference>
<dbReference type="PIRSF" id="PIRSF006470">
    <property type="entry name" value="DctB"/>
    <property type="match status" value="1"/>
</dbReference>
<dbReference type="KEGG" id="teq:TEQUI_0748"/>
<dbReference type="InterPro" id="IPR018389">
    <property type="entry name" value="DctP_fam"/>
</dbReference>
<dbReference type="GO" id="GO:0055085">
    <property type="term" value="P:transmembrane transport"/>
    <property type="evidence" value="ECO:0007669"/>
    <property type="project" value="InterPro"/>
</dbReference>
<keyword evidence="2" id="KW-0472">Membrane</keyword>